<dbReference type="AlphaFoldDB" id="A0A2H9TA62"/>
<keyword evidence="3" id="KW-0408">Iron</keyword>
<comment type="caution">
    <text evidence="4">The sequence shown here is derived from an EMBL/GenBank/DDBJ whole genome shotgun (WGS) entry which is preliminary data.</text>
</comment>
<dbReference type="GO" id="GO:0005829">
    <property type="term" value="C:cytosol"/>
    <property type="evidence" value="ECO:0007669"/>
    <property type="project" value="TreeGrafter"/>
</dbReference>
<protein>
    <submittedName>
        <fullName evidence="4">Protein CyaY</fullName>
    </submittedName>
</protein>
<dbReference type="GO" id="GO:0016226">
    <property type="term" value="P:iron-sulfur cluster assembly"/>
    <property type="evidence" value="ECO:0007669"/>
    <property type="project" value="InterPro"/>
</dbReference>
<gene>
    <name evidence="4" type="primary">cyaY</name>
    <name evidence="4" type="ORF">CI610_00892</name>
</gene>
<dbReference type="InterPro" id="IPR002908">
    <property type="entry name" value="Frataxin/CyaY"/>
</dbReference>
<name>A0A2H9TA62_9ZZZZ</name>
<dbReference type="PROSITE" id="PS01344">
    <property type="entry name" value="FRATAXIN_1"/>
    <property type="match status" value="1"/>
</dbReference>
<dbReference type="EMBL" id="NSIT01000031">
    <property type="protein sequence ID" value="PJE80126.1"/>
    <property type="molecule type" value="Genomic_DNA"/>
</dbReference>
<dbReference type="GO" id="GO:0008198">
    <property type="term" value="F:ferrous iron binding"/>
    <property type="evidence" value="ECO:0007669"/>
    <property type="project" value="TreeGrafter"/>
</dbReference>
<dbReference type="NCBIfam" id="TIGR03421">
    <property type="entry name" value="FeS_CyaY"/>
    <property type="match status" value="1"/>
</dbReference>
<dbReference type="PANTHER" id="PTHR16821:SF2">
    <property type="entry name" value="FRATAXIN, MITOCHONDRIAL"/>
    <property type="match status" value="1"/>
</dbReference>
<dbReference type="SMART" id="SM01219">
    <property type="entry name" value="Frataxin_Cyay"/>
    <property type="match status" value="1"/>
</dbReference>
<keyword evidence="2" id="KW-0479">Metal-binding</keyword>
<reference evidence="4" key="1">
    <citation type="journal article" date="2017" name="Appl. Environ. Microbiol.">
        <title>Molecular characterization of an Endozoicomonas-like organism causing infection in king scallop Pecten maximus L.</title>
        <authorList>
            <person name="Cano I."/>
            <person name="van Aerle R."/>
            <person name="Ross S."/>
            <person name="Verner-Jeffreys D.W."/>
            <person name="Paley R.K."/>
            <person name="Rimmer G."/>
            <person name="Ryder D."/>
            <person name="Hooper P."/>
            <person name="Stone D."/>
            <person name="Feist S.W."/>
        </authorList>
    </citation>
    <scope>NUCLEOTIDE SEQUENCE</scope>
</reference>
<sequence length="113" mass="12604">MNEEPMNESDYHQKIDELMLAIENSVDDSGLDIDYETSSGVQTLTLDNGSKVILSRQTPLRQLWVAAKSGGFHFDFNSEQQQWLCNPTGEPLKSLIERCLTEQGGESLALDAL</sequence>
<dbReference type="Gene3D" id="3.30.920.10">
    <property type="entry name" value="Frataxin/CyaY"/>
    <property type="match status" value="1"/>
</dbReference>
<evidence type="ECO:0000256" key="2">
    <source>
        <dbReference type="ARBA" id="ARBA00022723"/>
    </source>
</evidence>
<dbReference type="InterPro" id="IPR020895">
    <property type="entry name" value="Frataxin_CS"/>
</dbReference>
<dbReference type="InterPro" id="IPR047584">
    <property type="entry name" value="CyaY"/>
</dbReference>
<proteinExistence type="inferred from homology"/>
<organism evidence="4">
    <name type="scientific">invertebrate metagenome</name>
    <dbReference type="NCBI Taxonomy" id="1711999"/>
    <lineage>
        <taxon>unclassified sequences</taxon>
        <taxon>metagenomes</taxon>
        <taxon>organismal metagenomes</taxon>
    </lineage>
</organism>
<dbReference type="GO" id="GO:0008199">
    <property type="term" value="F:ferric iron binding"/>
    <property type="evidence" value="ECO:0007669"/>
    <property type="project" value="InterPro"/>
</dbReference>
<accession>A0A2H9TA62</accession>
<evidence type="ECO:0000313" key="4">
    <source>
        <dbReference type="EMBL" id="PJE80126.1"/>
    </source>
</evidence>
<dbReference type="InterPro" id="IPR036524">
    <property type="entry name" value="Frataxin/CyaY_sf"/>
</dbReference>
<dbReference type="HAMAP" id="MF_00142">
    <property type="entry name" value="CyaY"/>
    <property type="match status" value="1"/>
</dbReference>
<dbReference type="SUPFAM" id="SSF55387">
    <property type="entry name" value="Frataxin/Nqo15-like"/>
    <property type="match status" value="1"/>
</dbReference>
<evidence type="ECO:0000256" key="1">
    <source>
        <dbReference type="ARBA" id="ARBA00008183"/>
    </source>
</evidence>
<dbReference type="Pfam" id="PF01491">
    <property type="entry name" value="Frataxin_Cyay"/>
    <property type="match status" value="1"/>
</dbReference>
<comment type="similarity">
    <text evidence="1">Belongs to the frataxin family.</text>
</comment>
<dbReference type="PANTHER" id="PTHR16821">
    <property type="entry name" value="FRATAXIN"/>
    <property type="match status" value="1"/>
</dbReference>
<evidence type="ECO:0000256" key="3">
    <source>
        <dbReference type="ARBA" id="ARBA00023004"/>
    </source>
</evidence>
<dbReference type="PROSITE" id="PS50810">
    <property type="entry name" value="FRATAXIN_2"/>
    <property type="match status" value="1"/>
</dbReference>